<dbReference type="HOGENOM" id="CLU_1880729_0_0_1"/>
<reference evidence="2" key="1">
    <citation type="journal article" date="2013" name="Nat. Commun.">
        <title>Whole-genome sequencing of Oryza brachyantha reveals mechanisms underlying Oryza genome evolution.</title>
        <authorList>
            <person name="Chen J."/>
            <person name="Huang Q."/>
            <person name="Gao D."/>
            <person name="Wang J."/>
            <person name="Lang Y."/>
            <person name="Liu T."/>
            <person name="Li B."/>
            <person name="Bai Z."/>
            <person name="Luis Goicoechea J."/>
            <person name="Liang C."/>
            <person name="Chen C."/>
            <person name="Zhang W."/>
            <person name="Sun S."/>
            <person name="Liao Y."/>
            <person name="Zhang X."/>
            <person name="Yang L."/>
            <person name="Song C."/>
            <person name="Wang M."/>
            <person name="Shi J."/>
            <person name="Liu G."/>
            <person name="Liu J."/>
            <person name="Zhou H."/>
            <person name="Zhou W."/>
            <person name="Yu Q."/>
            <person name="An N."/>
            <person name="Chen Y."/>
            <person name="Cai Q."/>
            <person name="Wang B."/>
            <person name="Liu B."/>
            <person name="Min J."/>
            <person name="Huang Y."/>
            <person name="Wu H."/>
            <person name="Li Z."/>
            <person name="Zhang Y."/>
            <person name="Yin Y."/>
            <person name="Song W."/>
            <person name="Jiang J."/>
            <person name="Jackson S.A."/>
            <person name="Wing R.A."/>
            <person name="Wang J."/>
            <person name="Chen M."/>
        </authorList>
    </citation>
    <scope>NUCLEOTIDE SEQUENCE [LARGE SCALE GENOMIC DNA]</scope>
    <source>
        <strain evidence="2">cv. IRGC 101232</strain>
    </source>
</reference>
<feature type="compositionally biased region" description="Basic residues" evidence="1">
    <location>
        <begin position="1"/>
        <end position="11"/>
    </location>
</feature>
<sequence length="136" mass="14888">GVRRPARRLPRGGRGPPPLPGRVLAVRHVLQPERAEGGEGADPVDALRRRRGGGAAAGELPDPGGHERDLLLRVGGHGRRPVDHRQHTAAGLQGGVRRRRPARRLRAQELLKPDRLAQTMVSCLMLRITLQYVCVK</sequence>
<protein>
    <submittedName>
        <fullName evidence="2">Uncharacterized protein</fullName>
    </submittedName>
</protein>
<reference evidence="2" key="2">
    <citation type="submission" date="2013-04" db="UniProtKB">
        <authorList>
            <consortium name="EnsemblPlants"/>
        </authorList>
    </citation>
    <scope>IDENTIFICATION</scope>
</reference>
<dbReference type="Proteomes" id="UP000006038">
    <property type="component" value="Chromosome 5"/>
</dbReference>
<evidence type="ECO:0000313" key="3">
    <source>
        <dbReference type="Proteomes" id="UP000006038"/>
    </source>
</evidence>
<name>J3MAA9_ORYBR</name>
<organism evidence="2">
    <name type="scientific">Oryza brachyantha</name>
    <name type="common">malo sina</name>
    <dbReference type="NCBI Taxonomy" id="4533"/>
    <lineage>
        <taxon>Eukaryota</taxon>
        <taxon>Viridiplantae</taxon>
        <taxon>Streptophyta</taxon>
        <taxon>Embryophyta</taxon>
        <taxon>Tracheophyta</taxon>
        <taxon>Spermatophyta</taxon>
        <taxon>Magnoliopsida</taxon>
        <taxon>Liliopsida</taxon>
        <taxon>Poales</taxon>
        <taxon>Poaceae</taxon>
        <taxon>BOP clade</taxon>
        <taxon>Oryzoideae</taxon>
        <taxon>Oryzeae</taxon>
        <taxon>Oryzinae</taxon>
        <taxon>Oryza</taxon>
    </lineage>
</organism>
<dbReference type="AlphaFoldDB" id="J3MAA9"/>
<dbReference type="EnsemblPlants" id="OB05G35330.1">
    <property type="protein sequence ID" value="OB05G35330.1"/>
    <property type="gene ID" value="OB05G35330"/>
</dbReference>
<proteinExistence type="predicted"/>
<feature type="region of interest" description="Disordered" evidence="1">
    <location>
        <begin position="1"/>
        <end position="101"/>
    </location>
</feature>
<keyword evidence="3" id="KW-1185">Reference proteome</keyword>
<dbReference type="Gramene" id="OB05G35330.1">
    <property type="protein sequence ID" value="OB05G35330.1"/>
    <property type="gene ID" value="OB05G35330"/>
</dbReference>
<evidence type="ECO:0000256" key="1">
    <source>
        <dbReference type="SAM" id="MobiDB-lite"/>
    </source>
</evidence>
<accession>J3MAA9</accession>
<evidence type="ECO:0000313" key="2">
    <source>
        <dbReference type="EnsemblPlants" id="OB05G35330.1"/>
    </source>
</evidence>